<dbReference type="EMBL" id="UOFR01000058">
    <property type="protein sequence ID" value="VAW98364.1"/>
    <property type="molecule type" value="Genomic_DNA"/>
</dbReference>
<reference evidence="1" key="1">
    <citation type="submission" date="2018-06" db="EMBL/GenBank/DDBJ databases">
        <authorList>
            <person name="Zhirakovskaya E."/>
        </authorList>
    </citation>
    <scope>NUCLEOTIDE SEQUENCE</scope>
</reference>
<dbReference type="InterPro" id="IPR009562">
    <property type="entry name" value="DUF1178"/>
</dbReference>
<dbReference type="PIRSF" id="PIRSF032131">
    <property type="entry name" value="UCP032131"/>
    <property type="match status" value="1"/>
</dbReference>
<sequence>MIIFDLVCEFDHSFEGWFKNNDEFNSQQTSGLLTCPVCDSENVVKVPSATNINFGKQKADHQTNSDMKTASQHQQMAIAQQVSSFIEKNFEDVGSDFSETAKKIHYGEEAERNIRGIATEEQTKELIEEGIDVVPVVMKKHLKSS</sequence>
<dbReference type="Pfam" id="PF06676">
    <property type="entry name" value="DUF1178"/>
    <property type="match status" value="1"/>
</dbReference>
<proteinExistence type="predicted"/>
<evidence type="ECO:0008006" key="2">
    <source>
        <dbReference type="Google" id="ProtNLM"/>
    </source>
</evidence>
<accession>A0A3B1AWJ8</accession>
<dbReference type="AlphaFoldDB" id="A0A3B1AWJ8"/>
<protein>
    <recommendedName>
        <fullName evidence="2">DUF1178 domain-containing protein</fullName>
    </recommendedName>
</protein>
<name>A0A3B1AWJ8_9ZZZZ</name>
<evidence type="ECO:0000313" key="1">
    <source>
        <dbReference type="EMBL" id="VAW98364.1"/>
    </source>
</evidence>
<organism evidence="1">
    <name type="scientific">hydrothermal vent metagenome</name>
    <dbReference type="NCBI Taxonomy" id="652676"/>
    <lineage>
        <taxon>unclassified sequences</taxon>
        <taxon>metagenomes</taxon>
        <taxon>ecological metagenomes</taxon>
    </lineage>
</organism>
<gene>
    <name evidence="1" type="ORF">MNBD_GAMMA21-1411</name>
</gene>